<sequence length="42" mass="4804">MVKLLENTSFLAKITTSGILVFSLLAKIKKQKHEILRFFPAK</sequence>
<dbReference type="KEGG" id="slu:KE3_1299"/>
<evidence type="ECO:0000313" key="2">
    <source>
        <dbReference type="EMBL" id="AGS05781.1"/>
    </source>
</evidence>
<dbReference type="EMBL" id="CP003025">
    <property type="protein sequence ID" value="AGS05781.1"/>
    <property type="molecule type" value="Genomic_DNA"/>
</dbReference>
<evidence type="ECO:0000256" key="1">
    <source>
        <dbReference type="SAM" id="Phobius"/>
    </source>
</evidence>
<name>A0AB33AMK8_9STRE</name>
<dbReference type="AlphaFoldDB" id="A0AB33AMK8"/>
<organism evidence="2 3">
    <name type="scientific">Streptococcus lutetiensis 033</name>
    <dbReference type="NCBI Taxonomy" id="1076934"/>
    <lineage>
        <taxon>Bacteria</taxon>
        <taxon>Bacillati</taxon>
        <taxon>Bacillota</taxon>
        <taxon>Bacilli</taxon>
        <taxon>Lactobacillales</taxon>
        <taxon>Streptococcaceae</taxon>
        <taxon>Streptococcus</taxon>
    </lineage>
</organism>
<gene>
    <name evidence="2" type="ORF">KE3_1299</name>
</gene>
<keyword evidence="1" id="KW-0472">Membrane</keyword>
<keyword evidence="1" id="KW-1133">Transmembrane helix</keyword>
<evidence type="ECO:0000313" key="3">
    <source>
        <dbReference type="Proteomes" id="UP000015268"/>
    </source>
</evidence>
<feature type="transmembrane region" description="Helical" evidence="1">
    <location>
        <begin position="12"/>
        <end position="28"/>
    </location>
</feature>
<protein>
    <submittedName>
        <fullName evidence="2">Uncharacterized protein</fullName>
    </submittedName>
</protein>
<accession>A0AB33AMK8</accession>
<reference evidence="2 3" key="1">
    <citation type="journal article" date="2013" name="BMC Microbiol.">
        <title>Dynamics of fecal microbial communities in children with diarrhea of unknown etiology and genomic analysis of associated Streptococcus lutetiensis.</title>
        <authorList>
            <person name="Jin D."/>
            <person name="Chen C."/>
            <person name="Li L."/>
            <person name="Lu S."/>
            <person name="Li Z."/>
            <person name="Zhou Z."/>
            <person name="Jing H."/>
            <person name="Xu Y."/>
            <person name="Du P."/>
            <person name="Wang H."/>
            <person name="Xiong Y."/>
            <person name="Zheng H."/>
            <person name="Bai X."/>
            <person name="Sun H."/>
            <person name="Wang L."/>
            <person name="Ye C."/>
            <person name="Gottschalk M."/>
            <person name="Xu J."/>
        </authorList>
    </citation>
    <scope>NUCLEOTIDE SEQUENCE [LARGE SCALE GENOMIC DNA]</scope>
    <source>
        <strain evidence="2 3">033</strain>
    </source>
</reference>
<proteinExistence type="predicted"/>
<keyword evidence="3" id="KW-1185">Reference proteome</keyword>
<dbReference type="Proteomes" id="UP000015268">
    <property type="component" value="Chromosome"/>
</dbReference>
<keyword evidence="1" id="KW-0812">Transmembrane</keyword>